<accession>A0A238K869</accession>
<evidence type="ECO:0000313" key="2">
    <source>
        <dbReference type="Proteomes" id="UP000203464"/>
    </source>
</evidence>
<sequence>MLAFRADLGGTELDGFNFGMSMNFGDKPASYETTADRLFSVVETAAAFDY</sequence>
<gene>
    <name evidence="1" type="ORF">OCA8868_01786</name>
</gene>
<organism evidence="1 2">
    <name type="scientific">Octadecabacter ascidiaceicola</name>
    <dbReference type="NCBI Taxonomy" id="1655543"/>
    <lineage>
        <taxon>Bacteria</taxon>
        <taxon>Pseudomonadati</taxon>
        <taxon>Pseudomonadota</taxon>
        <taxon>Alphaproteobacteria</taxon>
        <taxon>Rhodobacterales</taxon>
        <taxon>Roseobacteraceae</taxon>
        <taxon>Octadecabacter</taxon>
    </lineage>
</organism>
<proteinExistence type="predicted"/>
<dbReference type="EMBL" id="FXYD01000003">
    <property type="protein sequence ID" value="SMX39005.1"/>
    <property type="molecule type" value="Genomic_DNA"/>
</dbReference>
<name>A0A238K869_9RHOB</name>
<dbReference type="AlphaFoldDB" id="A0A238K869"/>
<protein>
    <submittedName>
        <fullName evidence="1">Uncharacterized protein</fullName>
    </submittedName>
</protein>
<dbReference type="Proteomes" id="UP000203464">
    <property type="component" value="Unassembled WGS sequence"/>
</dbReference>
<reference evidence="2" key="1">
    <citation type="submission" date="2017-05" db="EMBL/GenBank/DDBJ databases">
        <authorList>
            <person name="Rodrigo-Torres L."/>
            <person name="Arahal R. D."/>
            <person name="Lucena T."/>
        </authorList>
    </citation>
    <scope>NUCLEOTIDE SEQUENCE [LARGE SCALE GENOMIC DNA]</scope>
    <source>
        <strain evidence="2">CECT 8868</strain>
    </source>
</reference>
<evidence type="ECO:0000313" key="1">
    <source>
        <dbReference type="EMBL" id="SMX39005.1"/>
    </source>
</evidence>
<keyword evidence="2" id="KW-1185">Reference proteome</keyword>